<name>A0A2T5MAY4_9GAMM</name>
<proteinExistence type="predicted"/>
<dbReference type="Proteomes" id="UP000244248">
    <property type="component" value="Unassembled WGS sequence"/>
</dbReference>
<organism evidence="1 2">
    <name type="scientific">Stenotrophobium rhamnosiphilum</name>
    <dbReference type="NCBI Taxonomy" id="2029166"/>
    <lineage>
        <taxon>Bacteria</taxon>
        <taxon>Pseudomonadati</taxon>
        <taxon>Pseudomonadota</taxon>
        <taxon>Gammaproteobacteria</taxon>
        <taxon>Nevskiales</taxon>
        <taxon>Nevskiaceae</taxon>
        <taxon>Stenotrophobium</taxon>
    </lineage>
</organism>
<dbReference type="AlphaFoldDB" id="A0A2T5MAY4"/>
<dbReference type="EMBL" id="QANS01000018">
    <property type="protein sequence ID" value="PTU27700.1"/>
    <property type="molecule type" value="Genomic_DNA"/>
</dbReference>
<dbReference type="RefSeq" id="WP_170107383.1">
    <property type="nucleotide sequence ID" value="NZ_QANS01000018.1"/>
</dbReference>
<dbReference type="Pfam" id="PF17963">
    <property type="entry name" value="Big_9"/>
    <property type="match status" value="1"/>
</dbReference>
<feature type="non-terminal residue" evidence="1">
    <location>
        <position position="1"/>
    </location>
</feature>
<evidence type="ECO:0000313" key="1">
    <source>
        <dbReference type="EMBL" id="PTU27700.1"/>
    </source>
</evidence>
<protein>
    <recommendedName>
        <fullName evidence="3">Tandem-95 repeat protein</fullName>
    </recommendedName>
</protein>
<evidence type="ECO:0008006" key="3">
    <source>
        <dbReference type="Google" id="ProtNLM"/>
    </source>
</evidence>
<keyword evidence="2" id="KW-1185">Reference proteome</keyword>
<dbReference type="Gene3D" id="2.60.40.2810">
    <property type="match status" value="1"/>
</dbReference>
<reference evidence="1 2" key="1">
    <citation type="submission" date="2018-04" db="EMBL/GenBank/DDBJ databases">
        <title>Novel species isolated from glacier.</title>
        <authorList>
            <person name="Liu Q."/>
            <person name="Xin Y.-H."/>
        </authorList>
    </citation>
    <scope>NUCLEOTIDE SEQUENCE [LARGE SCALE GENOMIC DNA]</scope>
    <source>
        <strain evidence="1 2">GT1R17</strain>
    </source>
</reference>
<accession>A0A2T5MAY4</accession>
<comment type="caution">
    <text evidence="1">The sequence shown here is derived from an EMBL/GenBank/DDBJ whole genome shotgun (WGS) entry which is preliminary data.</text>
</comment>
<sequence>SGEQTTFNFTFIAPDEGRASEFTAFAVTSLLPANPLSLELDTARATNTAPVAVNDSANVVKGSTVATTILVLANDSDADGDALTLSAVSQPAQGVVNIINAGKALSYQAPIRFVGTETFGYTVIDGKGGSAAGRVTVQVQVPTGLASLRVTGAHVGSRADAIACPIVRNGVCASPAPLFETSRFFNETTGIPGSDQTTEAAGANFDGMNVSVDTEGSFTVSGFAGNAGQIELRCRASGNGTGSGGRTDVAYGGSSASGSSVTFRIEGEGALRYEINVVSSASGVTPPDKPSAGQVSVSLGQGFEVRHTSVDGRSQIGENSGFLEVGSYSVDIVCIDKVSGAGGSANGSGVVSLTLSP</sequence>
<evidence type="ECO:0000313" key="2">
    <source>
        <dbReference type="Proteomes" id="UP000244248"/>
    </source>
</evidence>
<gene>
    <name evidence="1" type="ORF">CJD38_18275</name>
</gene>